<proteinExistence type="predicted"/>
<keyword evidence="1" id="KW-0472">Membrane</keyword>
<dbReference type="Proteomes" id="UP000051733">
    <property type="component" value="Unassembled WGS sequence"/>
</dbReference>
<evidence type="ECO:0000313" key="3">
    <source>
        <dbReference type="Proteomes" id="UP000051733"/>
    </source>
</evidence>
<protein>
    <submittedName>
        <fullName evidence="2">Uncharacterized protein</fullName>
    </submittedName>
</protein>
<feature type="transmembrane region" description="Helical" evidence="1">
    <location>
        <begin position="38"/>
        <end position="59"/>
    </location>
</feature>
<organism evidence="2 3">
    <name type="scientific">Paucilactobacillus vaccinostercus DSM 20634</name>
    <dbReference type="NCBI Taxonomy" id="1423813"/>
    <lineage>
        <taxon>Bacteria</taxon>
        <taxon>Bacillati</taxon>
        <taxon>Bacillota</taxon>
        <taxon>Bacilli</taxon>
        <taxon>Lactobacillales</taxon>
        <taxon>Lactobacillaceae</taxon>
        <taxon>Paucilactobacillus</taxon>
    </lineage>
</organism>
<dbReference type="RefSeq" id="WP_057781103.1">
    <property type="nucleotide sequence ID" value="NZ_AYYY01000066.1"/>
</dbReference>
<dbReference type="AlphaFoldDB" id="A0A0R2A070"/>
<keyword evidence="3" id="KW-1185">Reference proteome</keyword>
<comment type="caution">
    <text evidence="2">The sequence shown here is derived from an EMBL/GenBank/DDBJ whole genome shotgun (WGS) entry which is preliminary data.</text>
</comment>
<evidence type="ECO:0000256" key="1">
    <source>
        <dbReference type="SAM" id="Phobius"/>
    </source>
</evidence>
<gene>
    <name evidence="2" type="ORF">FC26_GL000773</name>
</gene>
<keyword evidence="1" id="KW-0812">Transmembrane</keyword>
<dbReference type="PATRIC" id="fig|1423813.3.peg.783"/>
<name>A0A0R2A070_9LACO</name>
<sequence length="65" mass="7662">MAKKRLNELIDEKFDQEQKRHEYGKKPKTPLGRYAQPAMFGVILVVSLWVLFSQIYTIAKYFLGQ</sequence>
<reference evidence="2 3" key="1">
    <citation type="journal article" date="2015" name="Genome Announc.">
        <title>Expanding the biotechnology potential of lactobacilli through comparative genomics of 213 strains and associated genera.</title>
        <authorList>
            <person name="Sun Z."/>
            <person name="Harris H.M."/>
            <person name="McCann A."/>
            <person name="Guo C."/>
            <person name="Argimon S."/>
            <person name="Zhang W."/>
            <person name="Yang X."/>
            <person name="Jeffery I.B."/>
            <person name="Cooney J.C."/>
            <person name="Kagawa T.F."/>
            <person name="Liu W."/>
            <person name="Song Y."/>
            <person name="Salvetti E."/>
            <person name="Wrobel A."/>
            <person name="Rasinkangas P."/>
            <person name="Parkhill J."/>
            <person name="Rea M.C."/>
            <person name="O'Sullivan O."/>
            <person name="Ritari J."/>
            <person name="Douillard F.P."/>
            <person name="Paul Ross R."/>
            <person name="Yang R."/>
            <person name="Briner A.E."/>
            <person name="Felis G.E."/>
            <person name="de Vos W.M."/>
            <person name="Barrangou R."/>
            <person name="Klaenhammer T.R."/>
            <person name="Caufield P.W."/>
            <person name="Cui Y."/>
            <person name="Zhang H."/>
            <person name="O'Toole P.W."/>
        </authorList>
    </citation>
    <scope>NUCLEOTIDE SEQUENCE [LARGE SCALE GENOMIC DNA]</scope>
    <source>
        <strain evidence="2 3">DSM 20634</strain>
    </source>
</reference>
<evidence type="ECO:0000313" key="2">
    <source>
        <dbReference type="EMBL" id="KRM60343.1"/>
    </source>
</evidence>
<keyword evidence="1" id="KW-1133">Transmembrane helix</keyword>
<dbReference type="STRING" id="1423813.FC26_GL000773"/>
<dbReference type="EMBL" id="AYYY01000066">
    <property type="protein sequence ID" value="KRM60343.1"/>
    <property type="molecule type" value="Genomic_DNA"/>
</dbReference>
<accession>A0A0R2A070</accession>